<feature type="region of interest" description="Disordered" evidence="1">
    <location>
        <begin position="46"/>
        <end position="66"/>
    </location>
</feature>
<dbReference type="EMBL" id="NMUH01009364">
    <property type="protein sequence ID" value="MQM19975.1"/>
    <property type="molecule type" value="Genomic_DNA"/>
</dbReference>
<name>A0A843XLP5_COLES</name>
<dbReference type="PANTHER" id="PTHR33544">
    <property type="entry name" value="DUF4005 DOMAIN-CONTAINING PROTEIN-RELATED"/>
    <property type="match status" value="1"/>
</dbReference>
<dbReference type="Proteomes" id="UP000652761">
    <property type="component" value="Unassembled WGS sequence"/>
</dbReference>
<evidence type="ECO:0000313" key="2">
    <source>
        <dbReference type="EMBL" id="MQM19975.1"/>
    </source>
</evidence>
<dbReference type="PANTHER" id="PTHR33544:SF5">
    <property type="entry name" value="DUF4005 DOMAIN-CONTAINING PROTEIN"/>
    <property type="match status" value="1"/>
</dbReference>
<comment type="caution">
    <text evidence="2">The sequence shown here is derived from an EMBL/GenBank/DDBJ whole genome shotgun (WGS) entry which is preliminary data.</text>
</comment>
<dbReference type="OrthoDB" id="1924128at2759"/>
<evidence type="ECO:0000313" key="3">
    <source>
        <dbReference type="Proteomes" id="UP000652761"/>
    </source>
</evidence>
<sequence length="255" mass="27360">MLEETSVEQADLPMEGGWPLGLQPLNVRIGQVRNVDFSRSMSFSTLVSGSPTSSTDSSSSDVDTESTGSFFHDRSITLGRLIGITSILELSGGSFSSRRQRQDSVRSRKGGQKPRSWFFFSLCARTTVDGETVAADKAPSLGHFLAVERRASGSHRRNQVPVTYELVGVPESQPAAESEPNSLFSNGCIAPPRPPGVGGGTGEVLEPNEGAHSRDLCRHSNGYGIPLRLSCMGGCSLDSEGALCQQEELLDRFSH</sequence>
<accession>A0A843XLP5</accession>
<keyword evidence="3" id="KW-1185">Reference proteome</keyword>
<proteinExistence type="predicted"/>
<feature type="compositionally biased region" description="Low complexity" evidence="1">
    <location>
        <begin position="47"/>
        <end position="66"/>
    </location>
</feature>
<evidence type="ECO:0000256" key="1">
    <source>
        <dbReference type="SAM" id="MobiDB-lite"/>
    </source>
</evidence>
<gene>
    <name evidence="2" type="ORF">Taro_052987</name>
</gene>
<reference evidence="2" key="1">
    <citation type="submission" date="2017-07" db="EMBL/GenBank/DDBJ databases">
        <title>Taro Niue Genome Assembly and Annotation.</title>
        <authorList>
            <person name="Atibalentja N."/>
            <person name="Keating K."/>
            <person name="Fields C.J."/>
        </authorList>
    </citation>
    <scope>NUCLEOTIDE SEQUENCE</scope>
    <source>
        <strain evidence="2">Niue_2</strain>
        <tissue evidence="2">Leaf</tissue>
    </source>
</reference>
<organism evidence="2 3">
    <name type="scientific">Colocasia esculenta</name>
    <name type="common">Wild taro</name>
    <name type="synonym">Arum esculentum</name>
    <dbReference type="NCBI Taxonomy" id="4460"/>
    <lineage>
        <taxon>Eukaryota</taxon>
        <taxon>Viridiplantae</taxon>
        <taxon>Streptophyta</taxon>
        <taxon>Embryophyta</taxon>
        <taxon>Tracheophyta</taxon>
        <taxon>Spermatophyta</taxon>
        <taxon>Magnoliopsida</taxon>
        <taxon>Liliopsida</taxon>
        <taxon>Araceae</taxon>
        <taxon>Aroideae</taxon>
        <taxon>Colocasieae</taxon>
        <taxon>Colocasia</taxon>
    </lineage>
</organism>
<protein>
    <submittedName>
        <fullName evidence="2">Uncharacterized protein</fullName>
    </submittedName>
</protein>
<dbReference type="InterPro" id="IPR040344">
    <property type="entry name" value="At3g17950-like"/>
</dbReference>
<dbReference type="AlphaFoldDB" id="A0A843XLP5"/>